<dbReference type="GO" id="GO:0051607">
    <property type="term" value="P:defense response to virus"/>
    <property type="evidence" value="ECO:0007669"/>
    <property type="project" value="EnsemblMetazoa"/>
</dbReference>
<keyword evidence="3" id="KW-1185">Reference proteome</keyword>
<sequence length="101" mass="11637">MSSYQVPVAKVELLSSRGFSVSIPDERGISLFAFHGKLNEPITDLSDQHWAADIVNTDANGRWTYTNRNVELYKGDVIYYWTTVRFHGVDYQRMHQEAEVP</sequence>
<dbReference type="PhylomeDB" id="B4GDF7"/>
<gene>
    <name evidence="2" type="primary">Dper\GL10856</name>
    <name evidence="2" type="ORF">Dper_GL10856</name>
</gene>
<dbReference type="SMR" id="B4GDF7"/>
<dbReference type="KEGG" id="dpe:6590186"/>
<evidence type="ECO:0000313" key="3">
    <source>
        <dbReference type="Proteomes" id="UP000008744"/>
    </source>
</evidence>
<dbReference type="HOGENOM" id="CLU_108186_1_0_1"/>
<evidence type="ECO:0000259" key="1">
    <source>
        <dbReference type="PROSITE" id="PS51969"/>
    </source>
</evidence>
<dbReference type="Proteomes" id="UP000008744">
    <property type="component" value="Unassembled WGS sequence"/>
</dbReference>
<organism evidence="3">
    <name type="scientific">Drosophila persimilis</name>
    <name type="common">Fruit fly</name>
    <dbReference type="NCBI Taxonomy" id="7234"/>
    <lineage>
        <taxon>Eukaryota</taxon>
        <taxon>Metazoa</taxon>
        <taxon>Ecdysozoa</taxon>
        <taxon>Arthropoda</taxon>
        <taxon>Hexapoda</taxon>
        <taxon>Insecta</taxon>
        <taxon>Pterygota</taxon>
        <taxon>Neoptera</taxon>
        <taxon>Endopterygota</taxon>
        <taxon>Diptera</taxon>
        <taxon>Brachycera</taxon>
        <taxon>Muscomorpha</taxon>
        <taxon>Ephydroidea</taxon>
        <taxon>Drosophilidae</taxon>
        <taxon>Drosophila</taxon>
        <taxon>Sophophora</taxon>
    </lineage>
</organism>
<evidence type="ECO:0000313" key="2">
    <source>
        <dbReference type="EMBL" id="EDW31633.1"/>
    </source>
</evidence>
<dbReference type="Pfam" id="PF15886">
    <property type="entry name" value="CBM39"/>
    <property type="match status" value="1"/>
</dbReference>
<accession>B4GDF7</accession>
<feature type="domain" description="CBM39" evidence="1">
    <location>
        <begin position="4"/>
        <end position="101"/>
    </location>
</feature>
<dbReference type="OMA" id="VIYYWTT"/>
<dbReference type="PROSITE" id="PS51969">
    <property type="entry name" value="CBM39"/>
    <property type="match status" value="1"/>
</dbReference>
<dbReference type="STRING" id="7234.B4GDF7"/>
<dbReference type="InterPro" id="IPR031756">
    <property type="entry name" value="BGBP_N"/>
</dbReference>
<dbReference type="AlphaFoldDB" id="B4GDF7"/>
<protein>
    <submittedName>
        <fullName evidence="2">GL10856</fullName>
    </submittedName>
</protein>
<dbReference type="InterPro" id="IPR043030">
    <property type="entry name" value="BGBP_N_sf"/>
</dbReference>
<dbReference type="EMBL" id="CH479181">
    <property type="protein sequence ID" value="EDW31633.1"/>
    <property type="molecule type" value="Genomic_DNA"/>
</dbReference>
<proteinExistence type="predicted"/>
<dbReference type="OrthoDB" id="4781at2759"/>
<name>B4GDF7_DROPE</name>
<dbReference type="Gene3D" id="2.60.40.2140">
    <property type="entry name" value="Beta-1,3-glucan-recognition protein, N-terminal domain"/>
    <property type="match status" value="1"/>
</dbReference>
<dbReference type="GO" id="GO:0030246">
    <property type="term" value="F:carbohydrate binding"/>
    <property type="evidence" value="ECO:0007669"/>
    <property type="project" value="InterPro"/>
</dbReference>
<reference evidence="2 3" key="1">
    <citation type="journal article" date="2007" name="Nature">
        <title>Evolution of genes and genomes on the Drosophila phylogeny.</title>
        <authorList>
            <consortium name="Drosophila 12 Genomes Consortium"/>
            <person name="Clark A.G."/>
            <person name="Eisen M.B."/>
            <person name="Smith D.R."/>
            <person name="Bergman C.M."/>
            <person name="Oliver B."/>
            <person name="Markow T.A."/>
            <person name="Kaufman T.C."/>
            <person name="Kellis M."/>
            <person name="Gelbart W."/>
            <person name="Iyer V.N."/>
            <person name="Pollard D.A."/>
            <person name="Sackton T.B."/>
            <person name="Larracuente A.M."/>
            <person name="Singh N.D."/>
            <person name="Abad J.P."/>
            <person name="Abt D.N."/>
            <person name="Adryan B."/>
            <person name="Aguade M."/>
            <person name="Akashi H."/>
            <person name="Anderson W.W."/>
            <person name="Aquadro C.F."/>
            <person name="Ardell D.H."/>
            <person name="Arguello R."/>
            <person name="Artieri C.G."/>
            <person name="Barbash D.A."/>
            <person name="Barker D."/>
            <person name="Barsanti P."/>
            <person name="Batterham P."/>
            <person name="Batzoglou S."/>
            <person name="Begun D."/>
            <person name="Bhutkar A."/>
            <person name="Blanco E."/>
            <person name="Bosak S.A."/>
            <person name="Bradley R.K."/>
            <person name="Brand A.D."/>
            <person name="Brent M.R."/>
            <person name="Brooks A.N."/>
            <person name="Brown R.H."/>
            <person name="Butlin R.K."/>
            <person name="Caggese C."/>
            <person name="Calvi B.R."/>
            <person name="Bernardo de Carvalho A."/>
            <person name="Caspi A."/>
            <person name="Castrezana S."/>
            <person name="Celniker S.E."/>
            <person name="Chang J.L."/>
            <person name="Chapple C."/>
            <person name="Chatterji S."/>
            <person name="Chinwalla A."/>
            <person name="Civetta A."/>
            <person name="Clifton S.W."/>
            <person name="Comeron J.M."/>
            <person name="Costello J.C."/>
            <person name="Coyne J.A."/>
            <person name="Daub J."/>
            <person name="David R.G."/>
            <person name="Delcher A.L."/>
            <person name="Delehaunty K."/>
            <person name="Do C.B."/>
            <person name="Ebling H."/>
            <person name="Edwards K."/>
            <person name="Eickbush T."/>
            <person name="Evans J.D."/>
            <person name="Filipski A."/>
            <person name="Findeiss S."/>
            <person name="Freyhult E."/>
            <person name="Fulton L."/>
            <person name="Fulton R."/>
            <person name="Garcia A.C."/>
            <person name="Gardiner A."/>
            <person name="Garfield D.A."/>
            <person name="Garvin B.E."/>
            <person name="Gibson G."/>
            <person name="Gilbert D."/>
            <person name="Gnerre S."/>
            <person name="Godfrey J."/>
            <person name="Good R."/>
            <person name="Gotea V."/>
            <person name="Gravely B."/>
            <person name="Greenberg A.J."/>
            <person name="Griffiths-Jones S."/>
            <person name="Gross S."/>
            <person name="Guigo R."/>
            <person name="Gustafson E.A."/>
            <person name="Haerty W."/>
            <person name="Hahn M.W."/>
            <person name="Halligan D.L."/>
            <person name="Halpern A.L."/>
            <person name="Halter G.M."/>
            <person name="Han M.V."/>
            <person name="Heger A."/>
            <person name="Hillier L."/>
            <person name="Hinrichs A.S."/>
            <person name="Holmes I."/>
            <person name="Hoskins R.A."/>
            <person name="Hubisz M.J."/>
            <person name="Hultmark D."/>
            <person name="Huntley M.A."/>
            <person name="Jaffe D.B."/>
            <person name="Jagadeeshan S."/>
            <person name="Jeck W.R."/>
            <person name="Johnson J."/>
            <person name="Jones C.D."/>
            <person name="Jordan W.C."/>
            <person name="Karpen G.H."/>
            <person name="Kataoka E."/>
            <person name="Keightley P.D."/>
            <person name="Kheradpour P."/>
            <person name="Kirkness E.F."/>
            <person name="Koerich L.B."/>
            <person name="Kristiansen K."/>
            <person name="Kudrna D."/>
            <person name="Kulathinal R.J."/>
            <person name="Kumar S."/>
            <person name="Kwok R."/>
            <person name="Lander E."/>
            <person name="Langley C.H."/>
            <person name="Lapoint R."/>
            <person name="Lazzaro B.P."/>
            <person name="Lee S.J."/>
            <person name="Levesque L."/>
            <person name="Li R."/>
            <person name="Lin C.F."/>
            <person name="Lin M.F."/>
            <person name="Lindblad-Toh K."/>
            <person name="Llopart A."/>
            <person name="Long M."/>
            <person name="Low L."/>
            <person name="Lozovsky E."/>
            <person name="Lu J."/>
            <person name="Luo M."/>
            <person name="Machado C.A."/>
            <person name="Makalowski W."/>
            <person name="Marzo M."/>
            <person name="Matsuda M."/>
            <person name="Matzkin L."/>
            <person name="McAllister B."/>
            <person name="McBride C.S."/>
            <person name="McKernan B."/>
            <person name="McKernan K."/>
            <person name="Mendez-Lago M."/>
            <person name="Minx P."/>
            <person name="Mollenhauer M.U."/>
            <person name="Montooth K."/>
            <person name="Mount S.M."/>
            <person name="Mu X."/>
            <person name="Myers E."/>
            <person name="Negre B."/>
            <person name="Newfeld S."/>
            <person name="Nielsen R."/>
            <person name="Noor M.A."/>
            <person name="O'Grady P."/>
            <person name="Pachter L."/>
            <person name="Papaceit M."/>
            <person name="Parisi M.J."/>
            <person name="Parisi M."/>
            <person name="Parts L."/>
            <person name="Pedersen J.S."/>
            <person name="Pesole G."/>
            <person name="Phillippy A.M."/>
            <person name="Ponting C.P."/>
            <person name="Pop M."/>
            <person name="Porcelli D."/>
            <person name="Powell J.R."/>
            <person name="Prohaska S."/>
            <person name="Pruitt K."/>
            <person name="Puig M."/>
            <person name="Quesneville H."/>
            <person name="Ram K.R."/>
            <person name="Rand D."/>
            <person name="Rasmussen M.D."/>
            <person name="Reed L.K."/>
            <person name="Reenan R."/>
            <person name="Reily A."/>
            <person name="Remington K.A."/>
            <person name="Rieger T.T."/>
            <person name="Ritchie M.G."/>
            <person name="Robin C."/>
            <person name="Rogers Y.H."/>
            <person name="Rohde C."/>
            <person name="Rozas J."/>
            <person name="Rubenfield M.J."/>
            <person name="Ruiz A."/>
            <person name="Russo S."/>
            <person name="Salzberg S.L."/>
            <person name="Sanchez-Gracia A."/>
            <person name="Saranga D.J."/>
            <person name="Sato H."/>
            <person name="Schaeffer S.W."/>
            <person name="Schatz M.C."/>
            <person name="Schlenke T."/>
            <person name="Schwartz R."/>
            <person name="Segarra C."/>
            <person name="Singh R.S."/>
            <person name="Sirot L."/>
            <person name="Sirota M."/>
            <person name="Sisneros N.B."/>
            <person name="Smith C.D."/>
            <person name="Smith T.F."/>
            <person name="Spieth J."/>
            <person name="Stage D.E."/>
            <person name="Stark A."/>
            <person name="Stephan W."/>
            <person name="Strausberg R.L."/>
            <person name="Strempel S."/>
            <person name="Sturgill D."/>
            <person name="Sutton G."/>
            <person name="Sutton G.G."/>
            <person name="Tao W."/>
            <person name="Teichmann S."/>
            <person name="Tobari Y.N."/>
            <person name="Tomimura Y."/>
            <person name="Tsolas J.M."/>
            <person name="Valente V.L."/>
            <person name="Venter E."/>
            <person name="Venter J.C."/>
            <person name="Vicario S."/>
            <person name="Vieira F.G."/>
            <person name="Vilella A.J."/>
            <person name="Villasante A."/>
            <person name="Walenz B."/>
            <person name="Wang J."/>
            <person name="Wasserman M."/>
            <person name="Watts T."/>
            <person name="Wilson D."/>
            <person name="Wilson R.K."/>
            <person name="Wing R.A."/>
            <person name="Wolfner M.F."/>
            <person name="Wong A."/>
            <person name="Wong G.K."/>
            <person name="Wu C.I."/>
            <person name="Wu G."/>
            <person name="Yamamoto D."/>
            <person name="Yang H.P."/>
            <person name="Yang S.P."/>
            <person name="Yorke J.A."/>
            <person name="Yoshida K."/>
            <person name="Zdobnov E."/>
            <person name="Zhang P."/>
            <person name="Zhang Y."/>
            <person name="Zimin A.V."/>
            <person name="Baldwin J."/>
            <person name="Abdouelleil A."/>
            <person name="Abdulkadir J."/>
            <person name="Abebe A."/>
            <person name="Abera B."/>
            <person name="Abreu J."/>
            <person name="Acer S.C."/>
            <person name="Aftuck L."/>
            <person name="Alexander A."/>
            <person name="An P."/>
            <person name="Anderson E."/>
            <person name="Anderson S."/>
            <person name="Arachi H."/>
            <person name="Azer M."/>
            <person name="Bachantsang P."/>
            <person name="Barry A."/>
            <person name="Bayul T."/>
            <person name="Berlin A."/>
            <person name="Bessette D."/>
            <person name="Bloom T."/>
            <person name="Blye J."/>
            <person name="Boguslavskiy L."/>
            <person name="Bonnet C."/>
            <person name="Boukhgalter B."/>
            <person name="Bourzgui I."/>
            <person name="Brown A."/>
            <person name="Cahill P."/>
            <person name="Channer S."/>
            <person name="Cheshatsang Y."/>
            <person name="Chuda L."/>
            <person name="Citroen M."/>
            <person name="Collymore A."/>
            <person name="Cooke P."/>
            <person name="Costello M."/>
            <person name="D'Aco K."/>
            <person name="Daza R."/>
            <person name="De Haan G."/>
            <person name="DeGray S."/>
            <person name="DeMaso C."/>
            <person name="Dhargay N."/>
            <person name="Dooley K."/>
            <person name="Dooley E."/>
            <person name="Doricent M."/>
            <person name="Dorje P."/>
            <person name="Dorjee K."/>
            <person name="Dupes A."/>
            <person name="Elong R."/>
            <person name="Falk J."/>
            <person name="Farina A."/>
            <person name="Faro S."/>
            <person name="Ferguson D."/>
            <person name="Fisher S."/>
            <person name="Foley C.D."/>
            <person name="Franke A."/>
            <person name="Friedrich D."/>
            <person name="Gadbois L."/>
            <person name="Gearin G."/>
            <person name="Gearin C.R."/>
            <person name="Giannoukos G."/>
            <person name="Goode T."/>
            <person name="Graham J."/>
            <person name="Grandbois E."/>
            <person name="Grewal S."/>
            <person name="Gyaltsen K."/>
            <person name="Hafez N."/>
            <person name="Hagos B."/>
            <person name="Hall J."/>
            <person name="Henson C."/>
            <person name="Hollinger A."/>
            <person name="Honan T."/>
            <person name="Huard M.D."/>
            <person name="Hughes L."/>
            <person name="Hurhula B."/>
            <person name="Husby M.E."/>
            <person name="Kamat A."/>
            <person name="Kanga B."/>
            <person name="Kashin S."/>
            <person name="Khazanovich D."/>
            <person name="Kisner P."/>
            <person name="Lance K."/>
            <person name="Lara M."/>
            <person name="Lee W."/>
            <person name="Lennon N."/>
            <person name="Letendre F."/>
            <person name="LeVine R."/>
            <person name="Lipovsky A."/>
            <person name="Liu X."/>
            <person name="Liu J."/>
            <person name="Liu S."/>
            <person name="Lokyitsang T."/>
            <person name="Lokyitsang Y."/>
            <person name="Lubonja R."/>
            <person name="Lui A."/>
            <person name="MacDonald P."/>
            <person name="Magnisalis V."/>
            <person name="Maru K."/>
            <person name="Matthews C."/>
            <person name="McCusker W."/>
            <person name="McDonough S."/>
            <person name="Mehta T."/>
            <person name="Meldrim J."/>
            <person name="Meneus L."/>
            <person name="Mihai O."/>
            <person name="Mihalev A."/>
            <person name="Mihova T."/>
            <person name="Mittelman R."/>
            <person name="Mlenga V."/>
            <person name="Montmayeur A."/>
            <person name="Mulrain L."/>
            <person name="Navidi A."/>
            <person name="Naylor J."/>
            <person name="Negash T."/>
            <person name="Nguyen T."/>
            <person name="Nguyen N."/>
            <person name="Nicol R."/>
            <person name="Norbu C."/>
            <person name="Norbu N."/>
            <person name="Novod N."/>
            <person name="O'Neill B."/>
            <person name="Osman S."/>
            <person name="Markiewicz E."/>
            <person name="Oyono O.L."/>
            <person name="Patti C."/>
            <person name="Phunkhang P."/>
            <person name="Pierre F."/>
            <person name="Priest M."/>
            <person name="Raghuraman S."/>
            <person name="Rege F."/>
            <person name="Reyes R."/>
            <person name="Rise C."/>
            <person name="Rogov P."/>
            <person name="Ross K."/>
            <person name="Ryan E."/>
            <person name="Settipalli S."/>
            <person name="Shea T."/>
            <person name="Sherpa N."/>
            <person name="Shi L."/>
            <person name="Shih D."/>
            <person name="Sparrow T."/>
            <person name="Spaulding J."/>
            <person name="Stalker J."/>
            <person name="Stange-Thomann N."/>
            <person name="Stavropoulos S."/>
            <person name="Stone C."/>
            <person name="Strader C."/>
            <person name="Tesfaye S."/>
            <person name="Thomson T."/>
            <person name="Thoulutsang Y."/>
            <person name="Thoulutsang D."/>
            <person name="Topham K."/>
            <person name="Topping I."/>
            <person name="Tsamla T."/>
            <person name="Vassiliev H."/>
            <person name="Vo A."/>
            <person name="Wangchuk T."/>
            <person name="Wangdi T."/>
            <person name="Weiand M."/>
            <person name="Wilkinson J."/>
            <person name="Wilson A."/>
            <person name="Yadav S."/>
            <person name="Young G."/>
            <person name="Yu Q."/>
            <person name="Zembek L."/>
            <person name="Zhong D."/>
            <person name="Zimmer A."/>
            <person name="Zwirko Z."/>
            <person name="Jaffe D.B."/>
            <person name="Alvarez P."/>
            <person name="Brockman W."/>
            <person name="Butler J."/>
            <person name="Chin C."/>
            <person name="Gnerre S."/>
            <person name="Grabherr M."/>
            <person name="Kleber M."/>
            <person name="Mauceli E."/>
            <person name="MacCallum I."/>
        </authorList>
    </citation>
    <scope>NUCLEOTIDE SEQUENCE [LARGE SCALE GENOMIC DNA]</scope>
    <source>
        <strain evidence="3">MSH-3 / Tucson 14011-0111.49</strain>
    </source>
</reference>